<dbReference type="InterPro" id="IPR029069">
    <property type="entry name" value="HotDog_dom_sf"/>
</dbReference>
<dbReference type="PANTHER" id="PTHR42993">
    <property type="entry name" value="MAOC-LIKE DEHYDRATASE DOMAIN-CONTAINING PROTEIN"/>
    <property type="match status" value="1"/>
</dbReference>
<dbReference type="SUPFAM" id="SSF54637">
    <property type="entry name" value="Thioesterase/thiol ester dehydrase-isomerase"/>
    <property type="match status" value="1"/>
</dbReference>
<dbReference type="Pfam" id="PF01575">
    <property type="entry name" value="MaoC_dehydratas"/>
    <property type="match status" value="1"/>
</dbReference>
<dbReference type="EMBL" id="PSNW01000001">
    <property type="protein sequence ID" value="PPE75867.1"/>
    <property type="molecule type" value="Genomic_DNA"/>
</dbReference>
<protein>
    <submittedName>
        <fullName evidence="2">Nodulation protein NodN</fullName>
    </submittedName>
</protein>
<dbReference type="AlphaFoldDB" id="A0A2S5TLP5"/>
<name>A0A2S5TLP5_9GAMM</name>
<reference evidence="2 3" key="1">
    <citation type="submission" date="2018-02" db="EMBL/GenBank/DDBJ databases">
        <title>Genome sequencing of Solimonas sp. HR-BB.</title>
        <authorList>
            <person name="Lee Y."/>
            <person name="Jeon C.O."/>
        </authorList>
    </citation>
    <scope>NUCLEOTIDE SEQUENCE [LARGE SCALE GENOMIC DNA]</scope>
    <source>
        <strain evidence="2 3">HR-BB</strain>
    </source>
</reference>
<proteinExistence type="predicted"/>
<comment type="caution">
    <text evidence="2">The sequence shown here is derived from an EMBL/GenBank/DDBJ whole genome shotgun (WGS) entry which is preliminary data.</text>
</comment>
<sequence>MGRRLAERVSTGYPPACGSTQLLLGALGDLARGRCHRDNNRSFPVLADYRFDTVTDHVGQELGVSPWMTVNQSQIDQFAEVTGDHQWIHVDVERCKAESPYGAPIAHGFLTLSLLARLLMDVGMVPPDVRQAINAGVSNVRFKTPVRAGARVRARASVLSAERKGEGRMLATASAVLEVEGEKHPALSAEVTVMLFRGEAA</sequence>
<accession>A0A2S5TLP5</accession>
<evidence type="ECO:0000313" key="2">
    <source>
        <dbReference type="EMBL" id="PPE75867.1"/>
    </source>
</evidence>
<gene>
    <name evidence="2" type="ORF">C3942_02995</name>
</gene>
<dbReference type="InterPro" id="IPR002539">
    <property type="entry name" value="MaoC-like_dom"/>
</dbReference>
<dbReference type="Gene3D" id="3.10.129.10">
    <property type="entry name" value="Hotdog Thioesterase"/>
    <property type="match status" value="1"/>
</dbReference>
<dbReference type="PANTHER" id="PTHR42993:SF1">
    <property type="entry name" value="MAOC-LIKE DEHYDRATASE DOMAIN-CONTAINING PROTEIN"/>
    <property type="match status" value="1"/>
</dbReference>
<dbReference type="Proteomes" id="UP000238220">
    <property type="component" value="Unassembled WGS sequence"/>
</dbReference>
<keyword evidence="3" id="KW-1185">Reference proteome</keyword>
<feature type="domain" description="MaoC-like" evidence="1">
    <location>
        <begin position="57"/>
        <end position="166"/>
    </location>
</feature>
<organism evidence="2 3">
    <name type="scientific">Solimonas fluminis</name>
    <dbReference type="NCBI Taxonomy" id="2086571"/>
    <lineage>
        <taxon>Bacteria</taxon>
        <taxon>Pseudomonadati</taxon>
        <taxon>Pseudomonadota</taxon>
        <taxon>Gammaproteobacteria</taxon>
        <taxon>Nevskiales</taxon>
        <taxon>Nevskiaceae</taxon>
        <taxon>Solimonas</taxon>
    </lineage>
</organism>
<dbReference type="OrthoDB" id="9801735at2"/>
<evidence type="ECO:0000313" key="3">
    <source>
        <dbReference type="Proteomes" id="UP000238220"/>
    </source>
</evidence>
<evidence type="ECO:0000259" key="1">
    <source>
        <dbReference type="Pfam" id="PF01575"/>
    </source>
</evidence>